<dbReference type="GO" id="GO:0005504">
    <property type="term" value="F:fatty acid binding"/>
    <property type="evidence" value="ECO:0007669"/>
    <property type="project" value="InterPro"/>
</dbReference>
<feature type="transmembrane region" description="Helical" evidence="1">
    <location>
        <begin position="26"/>
        <end position="43"/>
    </location>
</feature>
<dbReference type="InterPro" id="IPR016140">
    <property type="entry name" value="Bifunc_inhib/LTP/seed_store"/>
</dbReference>
<dbReference type="Pfam" id="PF14368">
    <property type="entry name" value="LTP_2"/>
    <property type="match status" value="1"/>
</dbReference>
<dbReference type="PANTHER" id="PTHR33122">
    <property type="entry name" value="LIPID BINDING PROTEIN-RELATED"/>
    <property type="match status" value="1"/>
</dbReference>
<dbReference type="InterPro" id="IPR044741">
    <property type="entry name" value="NsLTP-like"/>
</dbReference>
<dbReference type="CDD" id="cd04660">
    <property type="entry name" value="nsLTP_like"/>
    <property type="match status" value="1"/>
</dbReference>
<dbReference type="EMBL" id="NBSK02000005">
    <property type="protein sequence ID" value="KAJ0202698.1"/>
    <property type="molecule type" value="Genomic_DNA"/>
</dbReference>
<reference evidence="3 4" key="1">
    <citation type="journal article" date="2017" name="Nat. Commun.">
        <title>Genome assembly with in vitro proximity ligation data and whole-genome triplication in lettuce.</title>
        <authorList>
            <person name="Reyes-Chin-Wo S."/>
            <person name="Wang Z."/>
            <person name="Yang X."/>
            <person name="Kozik A."/>
            <person name="Arikit S."/>
            <person name="Song C."/>
            <person name="Xia L."/>
            <person name="Froenicke L."/>
            <person name="Lavelle D.O."/>
            <person name="Truco M.J."/>
            <person name="Xia R."/>
            <person name="Zhu S."/>
            <person name="Xu C."/>
            <person name="Xu H."/>
            <person name="Xu X."/>
            <person name="Cox K."/>
            <person name="Korf I."/>
            <person name="Meyers B.C."/>
            <person name="Michelmore R.W."/>
        </authorList>
    </citation>
    <scope>NUCLEOTIDE SEQUENCE [LARGE SCALE GENOMIC DNA]</scope>
    <source>
        <strain evidence="4">cv. Salinas</strain>
        <tissue evidence="3">Seedlings</tissue>
    </source>
</reference>
<sequence length="129" mass="13988">MRTPQKTHQQTNSLSENLTKTYPMESYTKLVIVALVLVATIVTEPMATNGFSICGVTTDGLKTCQPAVAKGVDPLPLPTTECCAALTKADMPCFCKLKDSSLLPIYEIDPTHAMELPAKCKLPQATYHC</sequence>
<dbReference type="GO" id="GO:0009627">
    <property type="term" value="P:systemic acquired resistance"/>
    <property type="evidence" value="ECO:0007669"/>
    <property type="project" value="InterPro"/>
</dbReference>
<feature type="domain" description="Bifunctional inhibitor/plant lipid transfer protein/seed storage helical" evidence="2">
    <location>
        <begin position="54"/>
        <end position="129"/>
    </location>
</feature>
<dbReference type="OrthoDB" id="643149at2759"/>
<dbReference type="Proteomes" id="UP000235145">
    <property type="component" value="Unassembled WGS sequence"/>
</dbReference>
<gene>
    <name evidence="3" type="ORF">LSAT_V11C500271310</name>
</gene>
<keyword evidence="1" id="KW-1133">Transmembrane helix</keyword>
<dbReference type="SMART" id="SM00499">
    <property type="entry name" value="AAI"/>
    <property type="match status" value="1"/>
</dbReference>
<organism evidence="3 4">
    <name type="scientific">Lactuca sativa</name>
    <name type="common">Garden lettuce</name>
    <dbReference type="NCBI Taxonomy" id="4236"/>
    <lineage>
        <taxon>Eukaryota</taxon>
        <taxon>Viridiplantae</taxon>
        <taxon>Streptophyta</taxon>
        <taxon>Embryophyta</taxon>
        <taxon>Tracheophyta</taxon>
        <taxon>Spermatophyta</taxon>
        <taxon>Magnoliopsida</taxon>
        <taxon>eudicotyledons</taxon>
        <taxon>Gunneridae</taxon>
        <taxon>Pentapetalae</taxon>
        <taxon>asterids</taxon>
        <taxon>campanulids</taxon>
        <taxon>Asterales</taxon>
        <taxon>Asteraceae</taxon>
        <taxon>Cichorioideae</taxon>
        <taxon>Cichorieae</taxon>
        <taxon>Lactucinae</taxon>
        <taxon>Lactuca</taxon>
    </lineage>
</organism>
<comment type="caution">
    <text evidence="3">The sequence shown here is derived from an EMBL/GenBank/DDBJ whole genome shotgun (WGS) entry which is preliminary data.</text>
</comment>
<keyword evidence="1" id="KW-0472">Membrane</keyword>
<evidence type="ECO:0000259" key="2">
    <source>
        <dbReference type="SMART" id="SM00499"/>
    </source>
</evidence>
<dbReference type="PANTHER" id="PTHR33122:SF43">
    <property type="entry name" value="BIFUNCTIONAL INHIBITOR_PLANT LIPID TRANSFER PROTEIN_SEED STORAGE HELICAL DOMAIN-CONTAINING PROTEIN"/>
    <property type="match status" value="1"/>
</dbReference>
<dbReference type="Gene3D" id="1.10.110.10">
    <property type="entry name" value="Plant lipid-transfer and hydrophobic proteins"/>
    <property type="match status" value="1"/>
</dbReference>
<keyword evidence="4" id="KW-1185">Reference proteome</keyword>
<name>A0A9R1VCS6_LACSA</name>
<dbReference type="AlphaFoldDB" id="A0A9R1VCS6"/>
<protein>
    <recommendedName>
        <fullName evidence="2">Bifunctional inhibitor/plant lipid transfer protein/seed storage helical domain-containing protein</fullName>
    </recommendedName>
</protein>
<dbReference type="InterPro" id="IPR039265">
    <property type="entry name" value="DIR1-like"/>
</dbReference>
<dbReference type="InterPro" id="IPR036312">
    <property type="entry name" value="Bifun_inhib/LTP/seed_sf"/>
</dbReference>
<accession>A0A9R1VCS6</accession>
<evidence type="ECO:0000256" key="1">
    <source>
        <dbReference type="SAM" id="Phobius"/>
    </source>
</evidence>
<evidence type="ECO:0000313" key="3">
    <source>
        <dbReference type="EMBL" id="KAJ0202698.1"/>
    </source>
</evidence>
<evidence type="ECO:0000313" key="4">
    <source>
        <dbReference type="Proteomes" id="UP000235145"/>
    </source>
</evidence>
<proteinExistence type="predicted"/>
<keyword evidence="1" id="KW-0812">Transmembrane</keyword>
<dbReference type="SUPFAM" id="SSF47699">
    <property type="entry name" value="Bifunctional inhibitor/lipid-transfer protein/seed storage 2S albumin"/>
    <property type="match status" value="1"/>
</dbReference>